<feature type="region of interest" description="Disordered" evidence="1">
    <location>
        <begin position="54"/>
        <end position="76"/>
    </location>
</feature>
<accession>A0A0S3SNA6</accession>
<dbReference type="AlphaFoldDB" id="A0A0S3SNA6"/>
<name>A0A0S3SNA6_PHAAN</name>
<evidence type="ECO:0000313" key="2">
    <source>
        <dbReference type="EMBL" id="BAT94326.1"/>
    </source>
</evidence>
<sequence length="101" mass="11619">MSFTYHGENCFHVQIFYKNGVERLCLKETTQEKKDMPCGNKGFIFTGSETMKTGQKQTATPSLAKKNKERKFSPEKSHQEVISLNLKEYKSLEIMNHPCAL</sequence>
<dbReference type="OrthoDB" id="1666376at2759"/>
<proteinExistence type="predicted"/>
<reference evidence="2 3" key="1">
    <citation type="journal article" date="2015" name="Sci. Rep.">
        <title>The power of single molecule real-time sequencing technology in the de novo assembly of a eukaryotic genome.</title>
        <authorList>
            <person name="Sakai H."/>
            <person name="Naito K."/>
            <person name="Ogiso-Tanaka E."/>
            <person name="Takahashi Y."/>
            <person name="Iseki K."/>
            <person name="Muto C."/>
            <person name="Satou K."/>
            <person name="Teruya K."/>
            <person name="Shiroma A."/>
            <person name="Shimoji M."/>
            <person name="Hirano T."/>
            <person name="Itoh T."/>
            <person name="Kaga A."/>
            <person name="Tomooka N."/>
        </authorList>
    </citation>
    <scope>NUCLEOTIDE SEQUENCE [LARGE SCALE GENOMIC DNA]</scope>
    <source>
        <strain evidence="3">cv. Shumari</strain>
    </source>
</reference>
<keyword evidence="3" id="KW-1185">Reference proteome</keyword>
<evidence type="ECO:0000313" key="3">
    <source>
        <dbReference type="Proteomes" id="UP000291084"/>
    </source>
</evidence>
<dbReference type="EMBL" id="AP015041">
    <property type="protein sequence ID" value="BAT94326.1"/>
    <property type="molecule type" value="Genomic_DNA"/>
</dbReference>
<evidence type="ECO:0000256" key="1">
    <source>
        <dbReference type="SAM" id="MobiDB-lite"/>
    </source>
</evidence>
<dbReference type="Proteomes" id="UP000291084">
    <property type="component" value="Chromosome 8"/>
</dbReference>
<protein>
    <submittedName>
        <fullName evidence="2">Uncharacterized protein</fullName>
    </submittedName>
</protein>
<gene>
    <name evidence="2" type="primary">Vigan.08G092100</name>
    <name evidence="2" type="ORF">VIGAN_08092100</name>
</gene>
<organism evidence="2 3">
    <name type="scientific">Vigna angularis var. angularis</name>
    <dbReference type="NCBI Taxonomy" id="157739"/>
    <lineage>
        <taxon>Eukaryota</taxon>
        <taxon>Viridiplantae</taxon>
        <taxon>Streptophyta</taxon>
        <taxon>Embryophyta</taxon>
        <taxon>Tracheophyta</taxon>
        <taxon>Spermatophyta</taxon>
        <taxon>Magnoliopsida</taxon>
        <taxon>eudicotyledons</taxon>
        <taxon>Gunneridae</taxon>
        <taxon>Pentapetalae</taxon>
        <taxon>rosids</taxon>
        <taxon>fabids</taxon>
        <taxon>Fabales</taxon>
        <taxon>Fabaceae</taxon>
        <taxon>Papilionoideae</taxon>
        <taxon>50 kb inversion clade</taxon>
        <taxon>NPAAA clade</taxon>
        <taxon>indigoferoid/millettioid clade</taxon>
        <taxon>Phaseoleae</taxon>
        <taxon>Vigna</taxon>
    </lineage>
</organism>